<organism evidence="2 3">
    <name type="scientific">Allochromatium tepidum</name>
    <dbReference type="NCBI Taxonomy" id="553982"/>
    <lineage>
        <taxon>Bacteria</taxon>
        <taxon>Pseudomonadati</taxon>
        <taxon>Pseudomonadota</taxon>
        <taxon>Gammaproteobacteria</taxon>
        <taxon>Chromatiales</taxon>
        <taxon>Chromatiaceae</taxon>
        <taxon>Allochromatium</taxon>
    </lineage>
</organism>
<dbReference type="Proteomes" id="UP000680679">
    <property type="component" value="Chromosome"/>
</dbReference>
<dbReference type="RefSeq" id="WP_213378801.1">
    <property type="nucleotide sequence ID" value="NZ_AP024563.1"/>
</dbReference>
<feature type="domain" description="Polymerase/histidinol phosphatase N-terminal" evidence="1">
    <location>
        <begin position="5"/>
        <end position="70"/>
    </location>
</feature>
<sequence>MHPIPDLHTHSTASDGTLTPTQLVARAGAAGVRVLALTDHDNTDGLAEAARAADAQGLILIPGVEISVTWNTLTVHVVGLRLDPANVELQIGLARLMEFRAWRSEEIGRRLAKHGIDDAYAGARALARGRLVGRTHFARLLVKQRHAADTNEVFRHFLTRGKPGHVPGDWASLEEALGWIRGAGGEAVIAHPARYGLTRSRMQRLLGEFRELGGVGVEVVTGSHSRDEAFTFARHAREQRLRASAGSDYHGPENPWLELGRLPPLPEGCVPLWRDWSEPALQEPRAACG</sequence>
<keyword evidence="3" id="KW-1185">Reference proteome</keyword>
<reference evidence="2 3" key="1">
    <citation type="submission" date="2021-04" db="EMBL/GenBank/DDBJ databases">
        <title>Complete genome sequencing of Allochromatium tepidum strain NZ.</title>
        <authorList>
            <person name="Tsukatani Y."/>
            <person name="Mori H."/>
        </authorList>
    </citation>
    <scope>NUCLEOTIDE SEQUENCE [LARGE SCALE GENOMIC DNA]</scope>
    <source>
        <strain evidence="2 3">NZ</strain>
    </source>
</reference>
<dbReference type="CDD" id="cd07438">
    <property type="entry name" value="PHP_HisPPase_AMP"/>
    <property type="match status" value="1"/>
</dbReference>
<name>A0ABN6GCN9_9GAMM</name>
<dbReference type="Gene3D" id="1.10.150.650">
    <property type="match status" value="1"/>
</dbReference>
<dbReference type="Gene3D" id="3.20.20.140">
    <property type="entry name" value="Metal-dependent hydrolases"/>
    <property type="match status" value="1"/>
</dbReference>
<protein>
    <submittedName>
        <fullName evidence="2">Phosphatase</fullName>
    </submittedName>
</protein>
<dbReference type="InterPro" id="IPR004013">
    <property type="entry name" value="PHP_dom"/>
</dbReference>
<dbReference type="PANTHER" id="PTHR42924">
    <property type="entry name" value="EXONUCLEASE"/>
    <property type="match status" value="1"/>
</dbReference>
<evidence type="ECO:0000259" key="1">
    <source>
        <dbReference type="SMART" id="SM00481"/>
    </source>
</evidence>
<dbReference type="SUPFAM" id="SSF89550">
    <property type="entry name" value="PHP domain-like"/>
    <property type="match status" value="1"/>
</dbReference>
<dbReference type="EMBL" id="AP024563">
    <property type="protein sequence ID" value="BCU07725.1"/>
    <property type="molecule type" value="Genomic_DNA"/>
</dbReference>
<accession>A0ABN6GCN9</accession>
<dbReference type="InterPro" id="IPR052018">
    <property type="entry name" value="PHP_domain"/>
</dbReference>
<evidence type="ECO:0000313" key="3">
    <source>
        <dbReference type="Proteomes" id="UP000680679"/>
    </source>
</evidence>
<proteinExistence type="predicted"/>
<dbReference type="InterPro" id="IPR016195">
    <property type="entry name" value="Pol/histidinol_Pase-like"/>
</dbReference>
<dbReference type="PANTHER" id="PTHR42924:SF3">
    <property type="entry name" value="POLYMERASE_HISTIDINOL PHOSPHATASE N-TERMINAL DOMAIN-CONTAINING PROTEIN"/>
    <property type="match status" value="1"/>
</dbReference>
<dbReference type="InterPro" id="IPR003141">
    <property type="entry name" value="Pol/His_phosphatase_N"/>
</dbReference>
<dbReference type="SMART" id="SM00481">
    <property type="entry name" value="POLIIIAc"/>
    <property type="match status" value="1"/>
</dbReference>
<evidence type="ECO:0000313" key="2">
    <source>
        <dbReference type="EMBL" id="BCU07725.1"/>
    </source>
</evidence>
<gene>
    <name evidence="2" type="ORF">Atep_24020</name>
</gene>
<dbReference type="Pfam" id="PF02811">
    <property type="entry name" value="PHP"/>
    <property type="match status" value="1"/>
</dbReference>